<feature type="transmembrane region" description="Helical" evidence="1">
    <location>
        <begin position="6"/>
        <end position="26"/>
    </location>
</feature>
<dbReference type="Proteomes" id="UP000242520">
    <property type="component" value="Unassembled WGS sequence"/>
</dbReference>
<feature type="transmembrane region" description="Helical" evidence="1">
    <location>
        <begin position="56"/>
        <end position="77"/>
    </location>
</feature>
<dbReference type="OrthoDB" id="9905329at2"/>
<dbReference type="EMBL" id="FQXH01000013">
    <property type="protein sequence ID" value="SHH27024.1"/>
    <property type="molecule type" value="Genomic_DNA"/>
</dbReference>
<keyword evidence="1" id="KW-0472">Membrane</keyword>
<name>A0A1M5RL46_9FIRM</name>
<protein>
    <submittedName>
        <fullName evidence="2">Uncharacterized protein</fullName>
    </submittedName>
</protein>
<proteinExistence type="predicted"/>
<evidence type="ECO:0000313" key="2">
    <source>
        <dbReference type="EMBL" id="SHH27024.1"/>
    </source>
</evidence>
<organism evidence="2 3">
    <name type="scientific">Tepidibacter thalassicus DSM 15285</name>
    <dbReference type="NCBI Taxonomy" id="1123350"/>
    <lineage>
        <taxon>Bacteria</taxon>
        <taxon>Bacillati</taxon>
        <taxon>Bacillota</taxon>
        <taxon>Clostridia</taxon>
        <taxon>Peptostreptococcales</taxon>
        <taxon>Peptostreptococcaceae</taxon>
        <taxon>Tepidibacter</taxon>
    </lineage>
</organism>
<dbReference type="RefSeq" id="WP_072725064.1">
    <property type="nucleotide sequence ID" value="NZ_FQXH01000013.1"/>
</dbReference>
<dbReference type="AlphaFoldDB" id="A0A1M5RL46"/>
<accession>A0A1M5RL46</accession>
<gene>
    <name evidence="2" type="ORF">SAMN02744040_01426</name>
</gene>
<keyword evidence="1" id="KW-1133">Transmembrane helix</keyword>
<evidence type="ECO:0000256" key="1">
    <source>
        <dbReference type="SAM" id="Phobius"/>
    </source>
</evidence>
<keyword evidence="1" id="KW-0812">Transmembrane</keyword>
<keyword evidence="3" id="KW-1185">Reference proteome</keyword>
<evidence type="ECO:0000313" key="3">
    <source>
        <dbReference type="Proteomes" id="UP000242520"/>
    </source>
</evidence>
<reference evidence="3" key="1">
    <citation type="submission" date="2016-11" db="EMBL/GenBank/DDBJ databases">
        <authorList>
            <person name="Varghese N."/>
            <person name="Submissions S."/>
        </authorList>
    </citation>
    <scope>NUCLEOTIDE SEQUENCE [LARGE SCALE GENOMIC DNA]</scope>
    <source>
        <strain evidence="3">DSM 15285</strain>
    </source>
</reference>
<sequence>MSLYKFIVEFSNIILLIFSMYGLFNFKKAVQIAYKFYNSFNPYNQPFLFTNSYLKIILKLSLILGVFMGIISLIDFISSLLGSSLQKIINLYL</sequence>